<dbReference type="EC" id="2.7.10.2" evidence="2"/>
<keyword evidence="7" id="KW-0829">Tyrosine-protein kinase</keyword>
<comment type="catalytic activity">
    <reaction evidence="8">
        <text>L-tyrosyl-[protein] + ATP = O-phospho-L-tyrosyl-[protein] + ADP + H(+)</text>
        <dbReference type="Rhea" id="RHEA:10596"/>
        <dbReference type="Rhea" id="RHEA-COMP:10136"/>
        <dbReference type="Rhea" id="RHEA-COMP:20101"/>
        <dbReference type="ChEBI" id="CHEBI:15378"/>
        <dbReference type="ChEBI" id="CHEBI:30616"/>
        <dbReference type="ChEBI" id="CHEBI:46858"/>
        <dbReference type="ChEBI" id="CHEBI:61978"/>
        <dbReference type="ChEBI" id="CHEBI:456216"/>
        <dbReference type="EC" id="2.7.10.2"/>
    </reaction>
</comment>
<reference evidence="14" key="3">
    <citation type="submission" date="2015-06" db="UniProtKB">
        <authorList>
            <consortium name="EnsemblMetazoa"/>
        </authorList>
    </citation>
    <scope>IDENTIFICATION</scope>
</reference>
<dbReference type="Pfam" id="PF13807">
    <property type="entry name" value="GNVR"/>
    <property type="match status" value="1"/>
</dbReference>
<keyword evidence="10" id="KW-0472">Membrane</keyword>
<keyword evidence="4" id="KW-0547">Nucleotide-binding</keyword>
<feature type="coiled-coil region" evidence="9">
    <location>
        <begin position="150"/>
        <end position="180"/>
    </location>
</feature>
<dbReference type="CDD" id="cd05387">
    <property type="entry name" value="BY-kinase"/>
    <property type="match status" value="1"/>
</dbReference>
<keyword evidence="10" id="KW-1133">Transmembrane helix</keyword>
<dbReference type="HOGENOM" id="CLU_009912_2_1_1"/>
<keyword evidence="6" id="KW-0067">ATP-binding</keyword>
<dbReference type="PANTHER" id="PTHR32309">
    <property type="entry name" value="TYROSINE-PROTEIN KINASE"/>
    <property type="match status" value="1"/>
</dbReference>
<evidence type="ECO:0000256" key="7">
    <source>
        <dbReference type="ARBA" id="ARBA00023137"/>
    </source>
</evidence>
<evidence type="ECO:0000256" key="1">
    <source>
        <dbReference type="ARBA" id="ARBA00007316"/>
    </source>
</evidence>
<evidence type="ECO:0000313" key="14">
    <source>
        <dbReference type="EnsemblMetazoa" id="CapteP52684"/>
    </source>
</evidence>
<dbReference type="EMBL" id="AMQN01022295">
    <property type="status" value="NOT_ANNOTATED_CDS"/>
    <property type="molecule type" value="Genomic_DNA"/>
</dbReference>
<dbReference type="GO" id="GO:0004715">
    <property type="term" value="F:non-membrane spanning protein tyrosine kinase activity"/>
    <property type="evidence" value="ECO:0007669"/>
    <property type="project" value="UniProtKB-EC"/>
</dbReference>
<dbReference type="InterPro" id="IPR027417">
    <property type="entry name" value="P-loop_NTPase"/>
</dbReference>
<dbReference type="InterPro" id="IPR032807">
    <property type="entry name" value="GNVR"/>
</dbReference>
<dbReference type="Pfam" id="PF13614">
    <property type="entry name" value="AAA_31"/>
    <property type="match status" value="1"/>
</dbReference>
<feature type="transmembrane region" description="Helical" evidence="10">
    <location>
        <begin position="228"/>
        <end position="248"/>
    </location>
</feature>
<keyword evidence="3" id="KW-0808">Transferase</keyword>
<evidence type="ECO:0000256" key="3">
    <source>
        <dbReference type="ARBA" id="ARBA00022679"/>
    </source>
</evidence>
<dbReference type="InterPro" id="IPR050445">
    <property type="entry name" value="Bact_polysacc_biosynth/exp"/>
</dbReference>
<dbReference type="OrthoDB" id="5510294at2759"/>
<keyword evidence="9" id="KW-0175">Coiled coil</keyword>
<dbReference type="InterPro" id="IPR005702">
    <property type="entry name" value="Wzc-like_C"/>
</dbReference>
<evidence type="ECO:0000259" key="11">
    <source>
        <dbReference type="Pfam" id="PF13614"/>
    </source>
</evidence>
<evidence type="ECO:0000256" key="2">
    <source>
        <dbReference type="ARBA" id="ARBA00011903"/>
    </source>
</evidence>
<dbReference type="AlphaFoldDB" id="R7UU27"/>
<feature type="domain" description="AAA" evidence="11">
    <location>
        <begin position="323"/>
        <end position="439"/>
    </location>
</feature>
<protein>
    <recommendedName>
        <fullName evidence="2">non-specific protein-tyrosine kinase</fullName>
        <ecNumber evidence="2">2.7.10.2</ecNumber>
    </recommendedName>
</protein>
<feature type="coiled-coil region" evidence="9">
    <location>
        <begin position="67"/>
        <end position="94"/>
    </location>
</feature>
<keyword evidence="5" id="KW-0418">Kinase</keyword>
<evidence type="ECO:0000256" key="8">
    <source>
        <dbReference type="ARBA" id="ARBA00051245"/>
    </source>
</evidence>
<dbReference type="Gene3D" id="3.40.50.300">
    <property type="entry name" value="P-loop containing nucleotide triphosphate hydrolases"/>
    <property type="match status" value="1"/>
</dbReference>
<evidence type="ECO:0000313" key="15">
    <source>
        <dbReference type="Proteomes" id="UP000014760"/>
    </source>
</evidence>
<dbReference type="SUPFAM" id="SSF52540">
    <property type="entry name" value="P-loop containing nucleoside triphosphate hydrolases"/>
    <property type="match status" value="1"/>
</dbReference>
<dbReference type="InterPro" id="IPR025669">
    <property type="entry name" value="AAA_dom"/>
</dbReference>
<dbReference type="GO" id="GO:0042802">
    <property type="term" value="F:identical protein binding"/>
    <property type="evidence" value="ECO:0007669"/>
    <property type="project" value="UniProtKB-ARBA"/>
</dbReference>
<name>R7UU27_CAPTE</name>
<reference evidence="13 15" key="2">
    <citation type="journal article" date="2013" name="Nature">
        <title>Insights into bilaterian evolution from three spiralian genomes.</title>
        <authorList>
            <person name="Simakov O."/>
            <person name="Marletaz F."/>
            <person name="Cho S.J."/>
            <person name="Edsinger-Gonzales E."/>
            <person name="Havlak P."/>
            <person name="Hellsten U."/>
            <person name="Kuo D.H."/>
            <person name="Larsson T."/>
            <person name="Lv J."/>
            <person name="Arendt D."/>
            <person name="Savage R."/>
            <person name="Osoegawa K."/>
            <person name="de Jong P."/>
            <person name="Grimwood J."/>
            <person name="Chapman J.A."/>
            <person name="Shapiro H."/>
            <person name="Aerts A."/>
            <person name="Otillar R.P."/>
            <person name="Terry A.Y."/>
            <person name="Boore J.L."/>
            <person name="Grigoriev I.V."/>
            <person name="Lindberg D.R."/>
            <person name="Seaver E.C."/>
            <person name="Weisblat D.A."/>
            <person name="Putnam N.H."/>
            <person name="Rokhsar D.S."/>
        </authorList>
    </citation>
    <scope>NUCLEOTIDE SEQUENCE</scope>
    <source>
        <strain evidence="13 15">I ESC-2004</strain>
    </source>
</reference>
<accession>R7UU27</accession>
<dbReference type="Proteomes" id="UP000014760">
    <property type="component" value="Unassembled WGS sequence"/>
</dbReference>
<dbReference type="EnsemblMetazoa" id="CapteT52684">
    <property type="protein sequence ID" value="CapteP52684"/>
    <property type="gene ID" value="CapteG52684"/>
</dbReference>
<evidence type="ECO:0000256" key="6">
    <source>
        <dbReference type="ARBA" id="ARBA00022840"/>
    </source>
</evidence>
<dbReference type="NCBIfam" id="TIGR01007">
    <property type="entry name" value="eps_fam"/>
    <property type="match status" value="1"/>
</dbReference>
<dbReference type="GO" id="GO:0005886">
    <property type="term" value="C:plasma membrane"/>
    <property type="evidence" value="ECO:0007669"/>
    <property type="project" value="UniProtKB-ARBA"/>
</dbReference>
<dbReference type="EMBL" id="KB299909">
    <property type="protein sequence ID" value="ELU07432.1"/>
    <property type="molecule type" value="Genomic_DNA"/>
</dbReference>
<dbReference type="PANTHER" id="PTHR32309:SF13">
    <property type="entry name" value="FERRIC ENTEROBACTIN TRANSPORT PROTEIN FEPE"/>
    <property type="match status" value="1"/>
</dbReference>
<gene>
    <name evidence="13" type="ORF">CAPTEDRAFT_52684</name>
</gene>
<evidence type="ECO:0000256" key="10">
    <source>
        <dbReference type="SAM" id="Phobius"/>
    </source>
</evidence>
<evidence type="ECO:0000256" key="4">
    <source>
        <dbReference type="ARBA" id="ARBA00022741"/>
    </source>
</evidence>
<comment type="similarity">
    <text evidence="1">Belongs to the CpsD/CapB family.</text>
</comment>
<feature type="domain" description="Tyrosine-protein kinase G-rich" evidence="12">
    <location>
        <begin position="172"/>
        <end position="249"/>
    </location>
</feature>
<reference evidence="15" key="1">
    <citation type="submission" date="2012-12" db="EMBL/GenBank/DDBJ databases">
        <authorList>
            <person name="Hellsten U."/>
            <person name="Grimwood J."/>
            <person name="Chapman J.A."/>
            <person name="Shapiro H."/>
            <person name="Aerts A."/>
            <person name="Otillar R.P."/>
            <person name="Terry A.Y."/>
            <person name="Boore J.L."/>
            <person name="Simakov O."/>
            <person name="Marletaz F."/>
            <person name="Cho S.-J."/>
            <person name="Edsinger-Gonzales E."/>
            <person name="Havlak P."/>
            <person name="Kuo D.-H."/>
            <person name="Larsson T."/>
            <person name="Lv J."/>
            <person name="Arendt D."/>
            <person name="Savage R."/>
            <person name="Osoegawa K."/>
            <person name="de Jong P."/>
            <person name="Lindberg D.R."/>
            <person name="Seaver E.C."/>
            <person name="Weisblat D.A."/>
            <person name="Putnam N.H."/>
            <person name="Grigoriev I.V."/>
            <person name="Rokhsar D.S."/>
        </authorList>
    </citation>
    <scope>NUCLEOTIDE SEQUENCE</scope>
    <source>
        <strain evidence="15">I ESC-2004</strain>
    </source>
</reference>
<organism evidence="13">
    <name type="scientific">Capitella teleta</name>
    <name type="common">Polychaete worm</name>
    <dbReference type="NCBI Taxonomy" id="283909"/>
    <lineage>
        <taxon>Eukaryota</taxon>
        <taxon>Metazoa</taxon>
        <taxon>Spiralia</taxon>
        <taxon>Lophotrochozoa</taxon>
        <taxon>Annelida</taxon>
        <taxon>Polychaeta</taxon>
        <taxon>Sedentaria</taxon>
        <taxon>Scolecida</taxon>
        <taxon>Capitellidae</taxon>
        <taxon>Capitella</taxon>
    </lineage>
</organism>
<evidence type="ECO:0000259" key="12">
    <source>
        <dbReference type="Pfam" id="PF13807"/>
    </source>
</evidence>
<sequence>DTINTLSAHVSIEPVRKTQIVKINAQSKNPQLAARIANAIANAYIESYMESKLSLTLNATDWMQGRLGELSEKLKIAEQELQNYREEEQLIDLEGVLTVSSNELKALTESLVQVRNKLAVSENIYKRIRSGEMKQGDNQSLQAVLQHPLIQDLKQDESKLERQVQDINRKQFRLRALEREVQTNKDLYDAFFKRIQETSATSDLQTANARIVDQAFTPQVPVKPKKKLIVAIAALLGLMVSCGIAFLLEMLNNTIRTTKDVEEKLNLPVLGVLPKLTDKKLLDHVFNLFNDKGQPGFGEAVRTIRTSVNLTAMDQQHRLFAVTSTIPGEGKSSTASNLALALGQLGKTLLVDCDLRRPVVGKNFHIKGGSAGLANLLADTAGLNDAVHKLEGIDIIPCGQVPPNPQELLSSERFSALLKQLREQYDYVVLDCPPVQNVSDVLMVSRHCDGLVYVVEAGRMQANAVQTAVGRLLQARAPVTGAVLNKIDPKAKDTYGYNQSYY</sequence>
<dbReference type="GO" id="GO:0005524">
    <property type="term" value="F:ATP binding"/>
    <property type="evidence" value="ECO:0007669"/>
    <property type="project" value="UniProtKB-KW"/>
</dbReference>
<dbReference type="FunFam" id="3.40.50.300:FF:000527">
    <property type="entry name" value="Tyrosine-protein kinase etk"/>
    <property type="match status" value="1"/>
</dbReference>
<evidence type="ECO:0000256" key="9">
    <source>
        <dbReference type="SAM" id="Coils"/>
    </source>
</evidence>
<dbReference type="OMA" id="TKDHPAY"/>
<proteinExistence type="inferred from homology"/>
<keyword evidence="10" id="KW-0812">Transmembrane</keyword>
<feature type="non-terminal residue" evidence="13">
    <location>
        <position position="502"/>
    </location>
</feature>
<evidence type="ECO:0000256" key="5">
    <source>
        <dbReference type="ARBA" id="ARBA00022777"/>
    </source>
</evidence>
<evidence type="ECO:0000313" key="13">
    <source>
        <dbReference type="EMBL" id="ELU07432.1"/>
    </source>
</evidence>
<keyword evidence="15" id="KW-1185">Reference proteome</keyword>
<feature type="non-terminal residue" evidence="13">
    <location>
        <position position="1"/>
    </location>
</feature>